<evidence type="ECO:0000256" key="4">
    <source>
        <dbReference type="ARBA" id="ARBA00022448"/>
    </source>
</evidence>
<dbReference type="EMBL" id="JAQPYX010000030">
    <property type="protein sequence ID" value="MDC7148562.1"/>
    <property type="molecule type" value="Genomic_DNA"/>
</dbReference>
<dbReference type="SUPFAM" id="SSF51344">
    <property type="entry name" value="Epsilon subunit of F1F0-ATP synthase N-terminal domain"/>
    <property type="match status" value="1"/>
</dbReference>
<dbReference type="Proteomes" id="UP001213646">
    <property type="component" value="Unassembled WGS sequence"/>
</dbReference>
<reference evidence="10" key="3">
    <citation type="submission" date="2023-01" db="EMBL/GenBank/DDBJ databases">
        <title>Exploring GABA producing Bacteroides strains toward improving mental health.</title>
        <authorList>
            <person name="Yousuf B."/>
            <person name="Bouhlel N.E."/>
            <person name="Mottawea W."/>
            <person name="Hammami R."/>
        </authorList>
    </citation>
    <scope>NUCLEOTIDE SEQUENCE</scope>
    <source>
        <strain evidence="10">UO.H1047</strain>
    </source>
</reference>
<evidence type="ECO:0000259" key="9">
    <source>
        <dbReference type="Pfam" id="PF02823"/>
    </source>
</evidence>
<evidence type="ECO:0000256" key="2">
    <source>
        <dbReference type="ARBA" id="ARBA00004184"/>
    </source>
</evidence>
<feature type="domain" description="ATP synthase F1 complex delta/epsilon subunit N-terminal" evidence="9">
    <location>
        <begin position="1"/>
        <end position="76"/>
    </location>
</feature>
<dbReference type="Proteomes" id="UP000195975">
    <property type="component" value="Unassembled WGS sequence"/>
</dbReference>
<dbReference type="EMBL" id="NFIJ01000014">
    <property type="protein sequence ID" value="OUO04318.1"/>
    <property type="molecule type" value="Genomic_DNA"/>
</dbReference>
<sequence>MRLEIVSPDGILFEGETERVSFPGTAGSFDILPHHAPLIAALREGTIRYENDGKRGEQAIKSGFVEVKEDDISVCIE</sequence>
<comment type="subcellular location">
    <subcellularLocation>
        <location evidence="2">Endomembrane system</location>
        <topology evidence="2">Peripheral membrane protein</topology>
    </subcellularLocation>
</comment>
<dbReference type="AlphaFoldDB" id="A0A9Q5SQF6"/>
<dbReference type="InterPro" id="IPR020546">
    <property type="entry name" value="ATP_synth_F1_dsu/esu_N"/>
</dbReference>
<keyword evidence="6" id="KW-0472">Membrane</keyword>
<comment type="caution">
    <text evidence="11">The sequence shown here is derived from an EMBL/GenBank/DDBJ whole genome shotgun (WGS) entry which is preliminary data.</text>
</comment>
<evidence type="ECO:0000256" key="6">
    <source>
        <dbReference type="ARBA" id="ARBA00023136"/>
    </source>
</evidence>
<proteinExistence type="inferred from homology"/>
<evidence type="ECO:0000256" key="5">
    <source>
        <dbReference type="ARBA" id="ARBA00023065"/>
    </source>
</evidence>
<dbReference type="RefSeq" id="WP_008153111.1">
    <property type="nucleotide sequence ID" value="NZ_CABJAU010000001.1"/>
</dbReference>
<dbReference type="PANTHER" id="PTHR13822:SF10">
    <property type="entry name" value="ATP SYNTHASE EPSILON CHAIN, CHLOROPLASTIC"/>
    <property type="match status" value="1"/>
</dbReference>
<dbReference type="GO" id="GO:0045259">
    <property type="term" value="C:proton-transporting ATP synthase complex"/>
    <property type="evidence" value="ECO:0007669"/>
    <property type="project" value="UniProtKB-KW"/>
</dbReference>
<evidence type="ECO:0000256" key="7">
    <source>
        <dbReference type="ARBA" id="ARBA00023196"/>
    </source>
</evidence>
<organism evidence="11 12">
    <name type="scientific">Parabacteroides johnsonii</name>
    <dbReference type="NCBI Taxonomy" id="387661"/>
    <lineage>
        <taxon>Bacteria</taxon>
        <taxon>Pseudomonadati</taxon>
        <taxon>Bacteroidota</taxon>
        <taxon>Bacteroidia</taxon>
        <taxon>Bacteroidales</taxon>
        <taxon>Tannerellaceae</taxon>
        <taxon>Parabacteroides</taxon>
    </lineage>
</organism>
<reference evidence="12" key="1">
    <citation type="submission" date="2017-04" db="EMBL/GenBank/DDBJ databases">
        <title>Function of individual gut microbiota members based on whole genome sequencing of pure cultures obtained from chicken caecum.</title>
        <authorList>
            <person name="Medvecky M."/>
            <person name="Cejkova D."/>
            <person name="Polansky O."/>
            <person name="Karasova D."/>
            <person name="Kubasova T."/>
            <person name="Cizek A."/>
            <person name="Rychlik I."/>
        </authorList>
    </citation>
    <scope>NUCLEOTIDE SEQUENCE [LARGE SCALE GENOMIC DNA]</scope>
    <source>
        <strain evidence="12">An42</strain>
    </source>
</reference>
<keyword evidence="7" id="KW-0139">CF(1)</keyword>
<dbReference type="PANTHER" id="PTHR13822">
    <property type="entry name" value="ATP SYNTHASE DELTA/EPSILON CHAIN"/>
    <property type="match status" value="1"/>
</dbReference>
<evidence type="ECO:0000256" key="8">
    <source>
        <dbReference type="ARBA" id="ARBA00023310"/>
    </source>
</evidence>
<gene>
    <name evidence="11" type="ORF">B5F96_12770</name>
    <name evidence="10" type="ORF">PQG89_03850</name>
</gene>
<dbReference type="GO" id="GO:0046933">
    <property type="term" value="F:proton-transporting ATP synthase activity, rotational mechanism"/>
    <property type="evidence" value="ECO:0007669"/>
    <property type="project" value="InterPro"/>
</dbReference>
<protein>
    <submittedName>
        <fullName evidence="10">F0F1 ATP synthase subunit epsilon</fullName>
    </submittedName>
</protein>
<dbReference type="CDD" id="cd12152">
    <property type="entry name" value="F1-ATPase_delta"/>
    <property type="match status" value="1"/>
</dbReference>
<dbReference type="Pfam" id="PF02823">
    <property type="entry name" value="ATP-synt_DE_N"/>
    <property type="match status" value="1"/>
</dbReference>
<keyword evidence="5" id="KW-0406">Ion transport</keyword>
<dbReference type="GO" id="GO:0012505">
    <property type="term" value="C:endomembrane system"/>
    <property type="evidence" value="ECO:0007669"/>
    <property type="project" value="UniProtKB-SubCell"/>
</dbReference>
<comment type="function">
    <text evidence="1">Produces ATP from ADP in the presence of a proton gradient across the membrane.</text>
</comment>
<dbReference type="InterPro" id="IPR036771">
    <property type="entry name" value="ATPsynth_dsu/esu_N"/>
</dbReference>
<evidence type="ECO:0000256" key="3">
    <source>
        <dbReference type="ARBA" id="ARBA00005712"/>
    </source>
</evidence>
<comment type="similarity">
    <text evidence="3">Belongs to the ATPase epsilon chain family.</text>
</comment>
<dbReference type="Gene3D" id="2.60.15.10">
    <property type="entry name" value="F0F1 ATP synthase delta/epsilon subunit, N-terminal"/>
    <property type="match status" value="1"/>
</dbReference>
<dbReference type="InterPro" id="IPR001469">
    <property type="entry name" value="ATP_synth_F1_dsu/esu"/>
</dbReference>
<evidence type="ECO:0000313" key="10">
    <source>
        <dbReference type="EMBL" id="MDC7148562.1"/>
    </source>
</evidence>
<reference evidence="11" key="2">
    <citation type="journal article" date="2018" name="BMC Genomics">
        <title>Whole genome sequencing and function prediction of 133 gut anaerobes isolated from chicken caecum in pure cultures.</title>
        <authorList>
            <person name="Medvecky M."/>
            <person name="Cejkova D."/>
            <person name="Polansky O."/>
            <person name="Karasova D."/>
            <person name="Kubasova T."/>
            <person name="Cizek A."/>
            <person name="Rychlik I."/>
        </authorList>
    </citation>
    <scope>NUCLEOTIDE SEQUENCE</scope>
    <source>
        <strain evidence="11">An42</strain>
    </source>
</reference>
<name>A0A9Q5SQF6_9BACT</name>
<evidence type="ECO:0000313" key="11">
    <source>
        <dbReference type="EMBL" id="OUO04318.1"/>
    </source>
</evidence>
<keyword evidence="4" id="KW-0813">Transport</keyword>
<evidence type="ECO:0000256" key="1">
    <source>
        <dbReference type="ARBA" id="ARBA00003543"/>
    </source>
</evidence>
<accession>A0A9Q5SQF6</accession>
<keyword evidence="8" id="KW-0066">ATP synthesis</keyword>
<evidence type="ECO:0000313" key="12">
    <source>
        <dbReference type="Proteomes" id="UP000195975"/>
    </source>
</evidence>
<dbReference type="GeneID" id="93410049"/>